<comment type="caution">
    <text evidence="2">The sequence shown here is derived from an EMBL/GenBank/DDBJ whole genome shotgun (WGS) entry which is preliminary data.</text>
</comment>
<reference evidence="2 3" key="1">
    <citation type="submission" date="2021-06" db="EMBL/GenBank/DDBJ databases">
        <authorList>
            <person name="Sun Q."/>
            <person name="Li D."/>
        </authorList>
    </citation>
    <scope>NUCLEOTIDE SEQUENCE [LARGE SCALE GENOMIC DNA]</scope>
    <source>
        <strain evidence="2 3">MSJ-40</strain>
    </source>
</reference>
<feature type="transmembrane region" description="Helical" evidence="1">
    <location>
        <begin position="12"/>
        <end position="31"/>
    </location>
</feature>
<evidence type="ECO:0000256" key="1">
    <source>
        <dbReference type="SAM" id="Phobius"/>
    </source>
</evidence>
<keyword evidence="3" id="KW-1185">Reference proteome</keyword>
<keyword evidence="1" id="KW-0812">Transmembrane</keyword>
<organism evidence="2 3">
    <name type="scientific">Tissierella simiarum</name>
    <dbReference type="NCBI Taxonomy" id="2841534"/>
    <lineage>
        <taxon>Bacteria</taxon>
        <taxon>Bacillati</taxon>
        <taxon>Bacillota</taxon>
        <taxon>Tissierellia</taxon>
        <taxon>Tissierellales</taxon>
        <taxon>Tissierellaceae</taxon>
        <taxon>Tissierella</taxon>
    </lineage>
</organism>
<keyword evidence="1" id="KW-0472">Membrane</keyword>
<dbReference type="RefSeq" id="WP_216517263.1">
    <property type="nucleotide sequence ID" value="NZ_JAHLPM010000003.1"/>
</dbReference>
<sequence length="112" mass="12875">MSTKVSLKDKILYLIVMVFLILDLTKSNVIWANKTGYYIQIVTRIIACIVFAIITILDLVDLSRKLKNKKNIYSKKQIFKMISTVSIEFIALILFILATYKNVIIAISFILI</sequence>
<dbReference type="Proteomes" id="UP000749471">
    <property type="component" value="Unassembled WGS sequence"/>
</dbReference>
<accession>A0ABS6E317</accession>
<keyword evidence="1" id="KW-1133">Transmembrane helix</keyword>
<evidence type="ECO:0000313" key="3">
    <source>
        <dbReference type="Proteomes" id="UP000749471"/>
    </source>
</evidence>
<proteinExistence type="predicted"/>
<gene>
    <name evidence="2" type="ORF">KQI42_04690</name>
</gene>
<evidence type="ECO:0000313" key="2">
    <source>
        <dbReference type="EMBL" id="MBU5437293.1"/>
    </source>
</evidence>
<feature type="transmembrane region" description="Helical" evidence="1">
    <location>
        <begin position="81"/>
        <end position="111"/>
    </location>
</feature>
<dbReference type="EMBL" id="JAHLPM010000003">
    <property type="protein sequence ID" value="MBU5437293.1"/>
    <property type="molecule type" value="Genomic_DNA"/>
</dbReference>
<protein>
    <submittedName>
        <fullName evidence="2">Uncharacterized protein</fullName>
    </submittedName>
</protein>
<name>A0ABS6E317_9FIRM</name>
<feature type="transmembrane region" description="Helical" evidence="1">
    <location>
        <begin position="37"/>
        <end position="60"/>
    </location>
</feature>